<dbReference type="PANTHER" id="PTHR32071:SF113">
    <property type="entry name" value="ALGINATE BIOSYNTHESIS TRANSCRIPTIONAL REGULATORY PROTEIN ALGB"/>
    <property type="match status" value="1"/>
</dbReference>
<dbReference type="PANTHER" id="PTHR32071">
    <property type="entry name" value="TRANSCRIPTIONAL REGULATORY PROTEIN"/>
    <property type="match status" value="1"/>
</dbReference>
<keyword evidence="5" id="KW-0010">Activator</keyword>
<dbReference type="Proteomes" id="UP000199073">
    <property type="component" value="Unassembled WGS sequence"/>
</dbReference>
<dbReference type="Pfam" id="PF25601">
    <property type="entry name" value="AAA_lid_14"/>
    <property type="match status" value="1"/>
</dbReference>
<dbReference type="GO" id="GO:0000160">
    <property type="term" value="P:phosphorelay signal transduction system"/>
    <property type="evidence" value="ECO:0007669"/>
    <property type="project" value="InterPro"/>
</dbReference>
<evidence type="ECO:0000256" key="2">
    <source>
        <dbReference type="ARBA" id="ARBA00022840"/>
    </source>
</evidence>
<dbReference type="InterPro" id="IPR025944">
    <property type="entry name" value="Sigma_54_int_dom_CS"/>
</dbReference>
<dbReference type="GO" id="GO:0043565">
    <property type="term" value="F:sequence-specific DNA binding"/>
    <property type="evidence" value="ECO:0007669"/>
    <property type="project" value="InterPro"/>
</dbReference>
<sequence>MKQSGENTSSLCKILVVDDEVNMVHMLTAALSKEGYFVASANNGLDGLDYLRRQPCHMVLCDLRMPVMDGVEFLQKAVEIDPDVTVIMMSAYGTVNSAVKAMKIGAYDFITKPFRLEEVVRVLEKAKEIRRIREENLSHRDKVTRLESRRSFKDIVGESPEIKKVVELAGKVALHDTSVLITGESGTGKELIAQGIHSLSNRREKKMITVNCGSIPENLIESEFFGYVKGAFTGAESDREGLFKAADGGTIFLDEISELPIDLQVKLLRVLQEKEVRPLGSTRNIATDARVLAATSKNLAEEVKLGKFRQDLLFRLNVVELKLPPLRERREDITLLVHHFLDKISRKIGHILTSVSSEALKHFESYSWPGNIRELENAIERAAVFSDGQVLTTECLPQKIVQGSFTKEENSLAGVFSLKEGKRILERELIARALVAEQGNKSKAAQRLEISYPSLLQKIKEYDL</sequence>
<evidence type="ECO:0000259" key="9">
    <source>
        <dbReference type="PROSITE" id="PS50110"/>
    </source>
</evidence>
<dbReference type="PRINTS" id="PR01590">
    <property type="entry name" value="HTHFIS"/>
</dbReference>
<dbReference type="CDD" id="cd00009">
    <property type="entry name" value="AAA"/>
    <property type="match status" value="1"/>
</dbReference>
<dbReference type="RefSeq" id="WP_092222495.1">
    <property type="nucleotide sequence ID" value="NZ_FNJI01000012.1"/>
</dbReference>
<evidence type="ECO:0000256" key="6">
    <source>
        <dbReference type="ARBA" id="ARBA00023163"/>
    </source>
</evidence>
<keyword evidence="1" id="KW-0547">Nucleotide-binding</keyword>
<evidence type="ECO:0000256" key="7">
    <source>
        <dbReference type="PROSITE-ProRule" id="PRU00169"/>
    </source>
</evidence>
<dbReference type="FunFam" id="1.10.8.60:FF:000014">
    <property type="entry name" value="DNA-binding transcriptional regulator NtrC"/>
    <property type="match status" value="1"/>
</dbReference>
<dbReference type="InterPro" id="IPR002078">
    <property type="entry name" value="Sigma_54_int"/>
</dbReference>
<dbReference type="Gene3D" id="3.40.50.2300">
    <property type="match status" value="1"/>
</dbReference>
<dbReference type="STRING" id="91360.SAMN05660330_02067"/>
<dbReference type="FunFam" id="3.40.50.300:FF:000006">
    <property type="entry name" value="DNA-binding transcriptional regulator NtrC"/>
    <property type="match status" value="1"/>
</dbReference>
<evidence type="ECO:0000256" key="3">
    <source>
        <dbReference type="ARBA" id="ARBA00023015"/>
    </source>
</evidence>
<dbReference type="GO" id="GO:0006355">
    <property type="term" value="P:regulation of DNA-templated transcription"/>
    <property type="evidence" value="ECO:0007669"/>
    <property type="project" value="InterPro"/>
</dbReference>
<dbReference type="Pfam" id="PF00158">
    <property type="entry name" value="Sigma54_activat"/>
    <property type="match status" value="1"/>
</dbReference>
<evidence type="ECO:0000256" key="1">
    <source>
        <dbReference type="ARBA" id="ARBA00022741"/>
    </source>
</evidence>
<dbReference type="SUPFAM" id="SSF46689">
    <property type="entry name" value="Homeodomain-like"/>
    <property type="match status" value="1"/>
</dbReference>
<feature type="domain" description="Response regulatory" evidence="9">
    <location>
        <begin position="13"/>
        <end position="127"/>
    </location>
</feature>
<dbReference type="SMART" id="SM00382">
    <property type="entry name" value="AAA"/>
    <property type="match status" value="1"/>
</dbReference>
<protein>
    <submittedName>
        <fullName evidence="10">Two component, sigma54 specific, transcriptional regulator, Fis family</fullName>
    </submittedName>
</protein>
<dbReference type="InterPro" id="IPR025662">
    <property type="entry name" value="Sigma_54_int_dom_ATP-bd_1"/>
</dbReference>
<dbReference type="PROSITE" id="PS00688">
    <property type="entry name" value="SIGMA54_INTERACT_3"/>
    <property type="match status" value="1"/>
</dbReference>
<proteinExistence type="predicted"/>
<keyword evidence="6" id="KW-0804">Transcription</keyword>
<dbReference type="InterPro" id="IPR027417">
    <property type="entry name" value="P-loop_NTPase"/>
</dbReference>
<keyword evidence="7" id="KW-0597">Phosphoprotein</keyword>
<feature type="modified residue" description="4-aspartylphosphate" evidence="7">
    <location>
        <position position="62"/>
    </location>
</feature>
<evidence type="ECO:0000256" key="5">
    <source>
        <dbReference type="ARBA" id="ARBA00023159"/>
    </source>
</evidence>
<dbReference type="PROSITE" id="PS50045">
    <property type="entry name" value="SIGMA54_INTERACT_4"/>
    <property type="match status" value="1"/>
</dbReference>
<dbReference type="Pfam" id="PF02954">
    <property type="entry name" value="HTH_8"/>
    <property type="match status" value="1"/>
</dbReference>
<keyword evidence="2" id="KW-0067">ATP-binding</keyword>
<dbReference type="GO" id="GO:0005524">
    <property type="term" value="F:ATP binding"/>
    <property type="evidence" value="ECO:0007669"/>
    <property type="project" value="UniProtKB-KW"/>
</dbReference>
<dbReference type="PROSITE" id="PS00676">
    <property type="entry name" value="SIGMA54_INTERACT_2"/>
    <property type="match status" value="1"/>
</dbReference>
<dbReference type="InterPro" id="IPR009057">
    <property type="entry name" value="Homeodomain-like_sf"/>
</dbReference>
<dbReference type="SUPFAM" id="SSF52540">
    <property type="entry name" value="P-loop containing nucleoside triphosphate hydrolases"/>
    <property type="match status" value="1"/>
</dbReference>
<dbReference type="InterPro" id="IPR002197">
    <property type="entry name" value="HTH_Fis"/>
</dbReference>
<dbReference type="InterPro" id="IPR011006">
    <property type="entry name" value="CheY-like_superfamily"/>
</dbReference>
<dbReference type="InterPro" id="IPR003593">
    <property type="entry name" value="AAA+_ATPase"/>
</dbReference>
<dbReference type="InterPro" id="IPR001789">
    <property type="entry name" value="Sig_transdc_resp-reg_receiver"/>
</dbReference>
<evidence type="ECO:0000313" key="11">
    <source>
        <dbReference type="Proteomes" id="UP000199073"/>
    </source>
</evidence>
<dbReference type="OrthoDB" id="9814761at2"/>
<reference evidence="10 11" key="1">
    <citation type="submission" date="2016-10" db="EMBL/GenBank/DDBJ databases">
        <authorList>
            <person name="de Groot N.N."/>
        </authorList>
    </citation>
    <scope>NUCLEOTIDE SEQUENCE [LARGE SCALE GENOMIC DNA]</scope>
    <source>
        <strain evidence="10 11">DSM 12130</strain>
    </source>
</reference>
<name>A0A1H0QRL3_9BACT</name>
<evidence type="ECO:0000259" key="8">
    <source>
        <dbReference type="PROSITE" id="PS50045"/>
    </source>
</evidence>
<keyword evidence="3" id="KW-0805">Transcription regulation</keyword>
<dbReference type="EMBL" id="FNJI01000012">
    <property type="protein sequence ID" value="SDP19328.1"/>
    <property type="molecule type" value="Genomic_DNA"/>
</dbReference>
<dbReference type="AlphaFoldDB" id="A0A1H0QRL3"/>
<evidence type="ECO:0000313" key="10">
    <source>
        <dbReference type="EMBL" id="SDP19328.1"/>
    </source>
</evidence>
<keyword evidence="4" id="KW-0238">DNA-binding</keyword>
<dbReference type="PROSITE" id="PS00675">
    <property type="entry name" value="SIGMA54_INTERACT_1"/>
    <property type="match status" value="1"/>
</dbReference>
<feature type="domain" description="Sigma-54 factor interaction" evidence="8">
    <location>
        <begin position="155"/>
        <end position="384"/>
    </location>
</feature>
<dbReference type="Gene3D" id="1.10.10.60">
    <property type="entry name" value="Homeodomain-like"/>
    <property type="match status" value="1"/>
</dbReference>
<dbReference type="SUPFAM" id="SSF52172">
    <property type="entry name" value="CheY-like"/>
    <property type="match status" value="1"/>
</dbReference>
<dbReference type="Pfam" id="PF00072">
    <property type="entry name" value="Response_reg"/>
    <property type="match status" value="1"/>
</dbReference>
<dbReference type="InterPro" id="IPR025943">
    <property type="entry name" value="Sigma_54_int_dom_ATP-bd_2"/>
</dbReference>
<dbReference type="InterPro" id="IPR058031">
    <property type="entry name" value="AAA_lid_NorR"/>
</dbReference>
<dbReference type="Gene3D" id="3.40.50.300">
    <property type="entry name" value="P-loop containing nucleotide triphosphate hydrolases"/>
    <property type="match status" value="1"/>
</dbReference>
<dbReference type="PROSITE" id="PS50110">
    <property type="entry name" value="RESPONSE_REGULATORY"/>
    <property type="match status" value="1"/>
</dbReference>
<dbReference type="SMART" id="SM00448">
    <property type="entry name" value="REC"/>
    <property type="match status" value="1"/>
</dbReference>
<dbReference type="Gene3D" id="1.10.8.60">
    <property type="match status" value="1"/>
</dbReference>
<organism evidence="10 11">
    <name type="scientific">Desulforhopalus singaporensis</name>
    <dbReference type="NCBI Taxonomy" id="91360"/>
    <lineage>
        <taxon>Bacteria</taxon>
        <taxon>Pseudomonadati</taxon>
        <taxon>Thermodesulfobacteriota</taxon>
        <taxon>Desulfobulbia</taxon>
        <taxon>Desulfobulbales</taxon>
        <taxon>Desulfocapsaceae</taxon>
        <taxon>Desulforhopalus</taxon>
    </lineage>
</organism>
<gene>
    <name evidence="10" type="ORF">SAMN05660330_02067</name>
</gene>
<evidence type="ECO:0000256" key="4">
    <source>
        <dbReference type="ARBA" id="ARBA00023125"/>
    </source>
</evidence>
<keyword evidence="11" id="KW-1185">Reference proteome</keyword>
<accession>A0A1H0QRL3</accession>